<evidence type="ECO:0000313" key="2">
    <source>
        <dbReference type="Proteomes" id="UP000684084"/>
    </source>
</evidence>
<evidence type="ECO:0000313" key="1">
    <source>
        <dbReference type="EMBL" id="CAB5378220.1"/>
    </source>
</evidence>
<accession>A0A915ZKT3</accession>
<dbReference type="EMBL" id="CAGKOT010000038">
    <property type="protein sequence ID" value="CAB5378220.1"/>
    <property type="molecule type" value="Genomic_DNA"/>
</dbReference>
<organism evidence="1 2">
    <name type="scientific">Rhizophagus irregularis</name>
    <dbReference type="NCBI Taxonomy" id="588596"/>
    <lineage>
        <taxon>Eukaryota</taxon>
        <taxon>Fungi</taxon>
        <taxon>Fungi incertae sedis</taxon>
        <taxon>Mucoromycota</taxon>
        <taxon>Glomeromycotina</taxon>
        <taxon>Glomeromycetes</taxon>
        <taxon>Glomerales</taxon>
        <taxon>Glomeraceae</taxon>
        <taxon>Rhizophagus</taxon>
    </lineage>
</organism>
<dbReference type="AlphaFoldDB" id="A0A915ZKT3"/>
<sequence>MVGKQLVITYFASKLIVQELLVDNYHIVVTRTYQRIAVVNCQLTDESIVYLAQRCDKLEKLQFLNRRDNGIMIQITDRTLFAFARHTLQLKH</sequence>
<protein>
    <submittedName>
        <fullName evidence="1">Uncharacterized protein</fullName>
    </submittedName>
</protein>
<proteinExistence type="predicted"/>
<comment type="caution">
    <text evidence="1">The sequence shown here is derived from an EMBL/GenBank/DDBJ whole genome shotgun (WGS) entry which is preliminary data.</text>
</comment>
<name>A0A915ZKT3_9GLOM</name>
<dbReference type="Proteomes" id="UP000684084">
    <property type="component" value="Unassembled WGS sequence"/>
</dbReference>
<reference evidence="1" key="1">
    <citation type="submission" date="2020-05" db="EMBL/GenBank/DDBJ databases">
        <authorList>
            <person name="Rincon C."/>
            <person name="Sanders R I."/>
            <person name="Robbins C."/>
            <person name="Chaturvedi A."/>
        </authorList>
    </citation>
    <scope>NUCLEOTIDE SEQUENCE</scope>
    <source>
        <strain evidence="1">CHB12</strain>
    </source>
</reference>
<gene>
    <name evidence="1" type="ORF">CHRIB12_LOCUS16136</name>
</gene>